<proteinExistence type="predicted"/>
<feature type="signal peptide" evidence="1">
    <location>
        <begin position="1"/>
        <end position="25"/>
    </location>
</feature>
<dbReference type="PROSITE" id="PS51257">
    <property type="entry name" value="PROKAR_LIPOPROTEIN"/>
    <property type="match status" value="1"/>
</dbReference>
<dbReference type="SUPFAM" id="SSF56973">
    <property type="entry name" value="Aerolisin/ETX pore-forming domain"/>
    <property type="match status" value="1"/>
</dbReference>
<evidence type="ECO:0000313" key="2">
    <source>
        <dbReference type="EMBL" id="CUJ70530.1"/>
    </source>
</evidence>
<keyword evidence="1" id="KW-0732">Signal</keyword>
<feature type="chain" id="PRO_5042168173" evidence="1">
    <location>
        <begin position="26"/>
        <end position="391"/>
    </location>
</feature>
<evidence type="ECO:0000313" key="3">
    <source>
        <dbReference type="Proteomes" id="UP000044098"/>
    </source>
</evidence>
<sequence length="391" mass="42211">MSTMSIRLTCFLAMAILLWPFASVASSCDAKNDSGDTCSIDCAEGQQASCANGSGGSAPTCECRDASGFRPWLKSGPTVMNNLLGSSPLAAGSSAIQTTNAADHLNAKLGQQRDVALRQECRQVETGRECRKVRDNCGVLSTPTLLREPREPRELICTHEECRAITVQQCSLVSGKLQLAGALIIDSEPDVSIREPDWKGIPTDIIGRKLTYTNCNTEKQSNTVTVVQEVTQGSRVQMTKAISSTNTVSAKVGFEFKIKAEVGATFSQSINTSTTSEQNFQTRETLTHSDPVVVPAMSLLTYTVMWRRMEVPVFFSGHAGLDGPVTANLENIKLASQLLPNPDDRRLPFEGVVYNTTIMNADIVNHARALTSEECKGVDPWSVVSEPVSGS</sequence>
<dbReference type="Gene3D" id="2.170.15.10">
    <property type="entry name" value="Proaerolysin, chain A, domain 3"/>
    <property type="match status" value="1"/>
</dbReference>
<evidence type="ECO:0000256" key="1">
    <source>
        <dbReference type="SAM" id="SignalP"/>
    </source>
</evidence>
<dbReference type="AlphaFoldDB" id="A0AAD2J4M1"/>
<dbReference type="InterPro" id="IPR004991">
    <property type="entry name" value="Aerolysin-like"/>
</dbReference>
<reference evidence="2 3" key="1">
    <citation type="submission" date="2015-09" db="EMBL/GenBank/DDBJ databases">
        <authorList>
            <consortium name="Pathogen Informatics"/>
        </authorList>
    </citation>
    <scope>NUCLEOTIDE SEQUENCE [LARGE SCALE GENOMIC DNA]</scope>
    <source>
        <strain evidence="2 3">2789STDY5608625</strain>
    </source>
</reference>
<accession>A0AAD2J4M1</accession>
<comment type="caution">
    <text evidence="2">The sequence shown here is derived from an EMBL/GenBank/DDBJ whole genome shotgun (WGS) entry which is preliminary data.</text>
</comment>
<dbReference type="EMBL" id="CYTK01000012">
    <property type="protein sequence ID" value="CUJ70530.1"/>
    <property type="molecule type" value="Genomic_DNA"/>
</dbReference>
<protein>
    <submittedName>
        <fullName evidence="2">Clostridium epsilon toxin ETX/Bacillus mosquitocidal toxin MTX2</fullName>
    </submittedName>
</protein>
<name>A0AAD2J4M1_ACHAE</name>
<dbReference type="Pfam" id="PF03318">
    <property type="entry name" value="ETX_MTX2"/>
    <property type="match status" value="1"/>
</dbReference>
<dbReference type="Proteomes" id="UP000044098">
    <property type="component" value="Unassembled WGS sequence"/>
</dbReference>
<organism evidence="2 3">
    <name type="scientific">Achromobacter aegrifaciens</name>
    <dbReference type="NCBI Taxonomy" id="1287736"/>
    <lineage>
        <taxon>Bacteria</taxon>
        <taxon>Pseudomonadati</taxon>
        <taxon>Pseudomonadota</taxon>
        <taxon>Betaproteobacteria</taxon>
        <taxon>Burkholderiales</taxon>
        <taxon>Alcaligenaceae</taxon>
        <taxon>Achromobacter</taxon>
    </lineage>
</organism>
<gene>
    <name evidence="2" type="ORF">ERS370000_05390</name>
</gene>